<evidence type="ECO:0000256" key="2">
    <source>
        <dbReference type="ARBA" id="ARBA00005402"/>
    </source>
</evidence>
<keyword evidence="13 18" id="KW-0472">Membrane</keyword>
<gene>
    <name evidence="19" type="ORF">BJX67DRAFT_148054</name>
</gene>
<dbReference type="Proteomes" id="UP001610432">
    <property type="component" value="Unassembled WGS sequence"/>
</dbReference>
<keyword evidence="8 18" id="KW-0752">Steroid biosynthesis</keyword>
<reference evidence="19 20" key="1">
    <citation type="submission" date="2024-07" db="EMBL/GenBank/DDBJ databases">
        <title>Section-level genome sequencing and comparative genomics of Aspergillus sections Usti and Cavernicolus.</title>
        <authorList>
            <consortium name="Lawrence Berkeley National Laboratory"/>
            <person name="Nybo J.L."/>
            <person name="Vesth T.C."/>
            <person name="Theobald S."/>
            <person name="Frisvad J.C."/>
            <person name="Larsen T.O."/>
            <person name="Kjaerboelling I."/>
            <person name="Rothschild-Mancinelli K."/>
            <person name="Lyhne E.K."/>
            <person name="Kogle M.E."/>
            <person name="Barry K."/>
            <person name="Clum A."/>
            <person name="Na H."/>
            <person name="Ledsgaard L."/>
            <person name="Lin J."/>
            <person name="Lipzen A."/>
            <person name="Kuo A."/>
            <person name="Riley R."/>
            <person name="Mondo S."/>
            <person name="Labutti K."/>
            <person name="Haridas S."/>
            <person name="Pangalinan J."/>
            <person name="Salamov A.A."/>
            <person name="Simmons B.A."/>
            <person name="Magnuson J.K."/>
            <person name="Chen J."/>
            <person name="Drula E."/>
            <person name="Henrissat B."/>
            <person name="Wiebenga A."/>
            <person name="Lubbers R.J."/>
            <person name="Gomes A.C."/>
            <person name="Macurrencykelacurrency M.R."/>
            <person name="Stajich J."/>
            <person name="Grigoriev I.V."/>
            <person name="Mortensen U.H."/>
            <person name="De Vries R.P."/>
            <person name="Baker S.E."/>
            <person name="Andersen M.R."/>
        </authorList>
    </citation>
    <scope>NUCLEOTIDE SEQUENCE [LARGE SCALE GENOMIC DNA]</scope>
    <source>
        <strain evidence="19 20">CBS 449.75</strain>
    </source>
</reference>
<proteinExistence type="inferred from homology"/>
<keyword evidence="6" id="KW-0152">Cholesterol biosynthesis</keyword>
<feature type="transmembrane region" description="Helical" evidence="18">
    <location>
        <begin position="41"/>
        <end position="65"/>
    </location>
</feature>
<evidence type="ECO:0000313" key="20">
    <source>
        <dbReference type="Proteomes" id="UP001610432"/>
    </source>
</evidence>
<evidence type="ECO:0000256" key="18">
    <source>
        <dbReference type="RuleBase" id="RU369120"/>
    </source>
</evidence>
<feature type="transmembrane region" description="Helical" evidence="18">
    <location>
        <begin position="102"/>
        <end position="121"/>
    </location>
</feature>
<evidence type="ECO:0000313" key="19">
    <source>
        <dbReference type="EMBL" id="KAL2866100.1"/>
    </source>
</evidence>
<organism evidence="19 20">
    <name type="scientific">Aspergillus lucknowensis</name>
    <dbReference type="NCBI Taxonomy" id="176173"/>
    <lineage>
        <taxon>Eukaryota</taxon>
        <taxon>Fungi</taxon>
        <taxon>Dikarya</taxon>
        <taxon>Ascomycota</taxon>
        <taxon>Pezizomycotina</taxon>
        <taxon>Eurotiomycetes</taxon>
        <taxon>Eurotiomycetidae</taxon>
        <taxon>Eurotiales</taxon>
        <taxon>Aspergillaceae</taxon>
        <taxon>Aspergillus</taxon>
        <taxon>Aspergillus subgen. Nidulantes</taxon>
    </lineage>
</organism>
<keyword evidence="12 18" id="KW-0443">Lipid metabolism</keyword>
<evidence type="ECO:0000256" key="14">
    <source>
        <dbReference type="ARBA" id="ARBA00023166"/>
    </source>
</evidence>
<feature type="transmembrane region" description="Helical" evidence="18">
    <location>
        <begin position="324"/>
        <end position="343"/>
    </location>
</feature>
<accession>A0ABR4LNI4</accession>
<dbReference type="Gene3D" id="1.20.120.1630">
    <property type="match status" value="1"/>
</dbReference>
<evidence type="ECO:0000256" key="5">
    <source>
        <dbReference type="ARBA" id="ARBA00022692"/>
    </source>
</evidence>
<keyword evidence="4" id="KW-0153">Cholesterol metabolism</keyword>
<dbReference type="PANTHER" id="PTHR21257:SF38">
    <property type="entry name" value="7-DEHYDROCHOLESTEROL REDUCTASE"/>
    <property type="match status" value="1"/>
</dbReference>
<dbReference type="EMBL" id="JBFXLQ010000027">
    <property type="protein sequence ID" value="KAL2866100.1"/>
    <property type="molecule type" value="Genomic_DNA"/>
</dbReference>
<dbReference type="EC" id="1.3.1.21" evidence="16"/>
<feature type="transmembrane region" description="Helical" evidence="18">
    <location>
        <begin position="169"/>
        <end position="189"/>
    </location>
</feature>
<keyword evidence="7" id="KW-0521">NADP</keyword>
<feature type="transmembrane region" description="Helical" evidence="18">
    <location>
        <begin position="255"/>
        <end position="274"/>
    </location>
</feature>
<keyword evidence="14 18" id="KW-1207">Sterol metabolism</keyword>
<evidence type="ECO:0000256" key="11">
    <source>
        <dbReference type="ARBA" id="ARBA00023011"/>
    </source>
</evidence>
<keyword evidence="20" id="KW-1185">Reference proteome</keyword>
<feature type="transmembrane region" description="Helical" evidence="18">
    <location>
        <begin position="404"/>
        <end position="433"/>
    </location>
</feature>
<evidence type="ECO:0000256" key="6">
    <source>
        <dbReference type="ARBA" id="ARBA00022778"/>
    </source>
</evidence>
<evidence type="ECO:0000256" key="9">
    <source>
        <dbReference type="ARBA" id="ARBA00022989"/>
    </source>
</evidence>
<dbReference type="GeneID" id="98139813"/>
<evidence type="ECO:0000256" key="17">
    <source>
        <dbReference type="ARBA" id="ARBA00042688"/>
    </source>
</evidence>
<comment type="caution">
    <text evidence="19">The sequence shown here is derived from an EMBL/GenBank/DDBJ whole genome shotgun (WGS) entry which is preliminary data.</text>
</comment>
<comment type="subcellular location">
    <subcellularLocation>
        <location evidence="1">Membrane</location>
        <topology evidence="1">Multi-pass membrane protein</topology>
    </subcellularLocation>
</comment>
<keyword evidence="9 18" id="KW-1133">Transmembrane helix</keyword>
<dbReference type="Pfam" id="PF01222">
    <property type="entry name" value="ERG4_ERG24"/>
    <property type="match status" value="1"/>
</dbReference>
<evidence type="ECO:0000256" key="15">
    <source>
        <dbReference type="ARBA" id="ARBA00023221"/>
    </source>
</evidence>
<evidence type="ECO:0000256" key="4">
    <source>
        <dbReference type="ARBA" id="ARBA00022548"/>
    </source>
</evidence>
<protein>
    <recommendedName>
        <fullName evidence="16">7-dehydrocholesterol reductase</fullName>
        <ecNumber evidence="16">1.3.1.21</ecNumber>
    </recommendedName>
    <alternativeName>
        <fullName evidence="17">Sterol Delta(7)-reductase</fullName>
    </alternativeName>
</protein>
<evidence type="ECO:0000256" key="13">
    <source>
        <dbReference type="ARBA" id="ARBA00023136"/>
    </source>
</evidence>
<dbReference type="RefSeq" id="XP_070885079.1">
    <property type="nucleotide sequence ID" value="XM_071024741.1"/>
</dbReference>
<keyword evidence="10 18" id="KW-0560">Oxidoreductase</keyword>
<keyword evidence="5 18" id="KW-0812">Transmembrane</keyword>
<evidence type="ECO:0000256" key="8">
    <source>
        <dbReference type="ARBA" id="ARBA00022955"/>
    </source>
</evidence>
<sequence>MALQQVAAPCAHTLGSTYRKAKNSNSPIEPSLVFWGRRERVSAASGLLSLGFMLACPLLVVFVHVCIRDFDASVRDAVCELAALGALDFFLKYTPLPTLEAGLGYIGWLLFQALLSIALPGKTVTAPPTPGGHRLSYRVNGLNSWIVTLVAAVTLSVIEVLPLSSVAEHWSGLVAVANVYGILATILGWTKGHLAPSTAEDRRFSGSLFHDLLSGIELNPRFGRWDLKLYQIGRVGMNSWVIIDLSFAALQYQKTGAVTSTMVVAIALHTIYTVDFFINEDWYLSTIDISHDHFGFSLAWGPAAWLPMVYTCQTQFLASHAVDLPYWCSAAIFLIGLAGYAIFRSANHQKYLVRQTNSDCTIWGAKPSVIESAYTTADGGTHKSLLLCSGWWGIVRHPNYVGDIIFSLCTGLCAGSTHVIPWLYFIFMATLLIHRALRDEARCLAKHGVFWAEYCRRVRWVLIPWVF</sequence>
<evidence type="ECO:0000256" key="16">
    <source>
        <dbReference type="ARBA" id="ARBA00038851"/>
    </source>
</evidence>
<keyword evidence="15 18" id="KW-0753">Steroid metabolism</keyword>
<feature type="transmembrane region" description="Helical" evidence="18">
    <location>
        <begin position="142"/>
        <end position="163"/>
    </location>
</feature>
<keyword evidence="11 18" id="KW-0756">Sterol biosynthesis</keyword>
<dbReference type="InterPro" id="IPR001171">
    <property type="entry name" value="ERG24_DHCR-like"/>
</dbReference>
<comment type="similarity">
    <text evidence="2 18">Belongs to the ERG4/ERG24 family.</text>
</comment>
<evidence type="ECO:0000256" key="3">
    <source>
        <dbReference type="ARBA" id="ARBA00022516"/>
    </source>
</evidence>
<keyword evidence="3 18" id="KW-0444">Lipid biosynthesis</keyword>
<name>A0ABR4LNI4_9EURO</name>
<evidence type="ECO:0000256" key="7">
    <source>
        <dbReference type="ARBA" id="ARBA00022857"/>
    </source>
</evidence>
<evidence type="ECO:0000256" key="12">
    <source>
        <dbReference type="ARBA" id="ARBA00023098"/>
    </source>
</evidence>
<evidence type="ECO:0000256" key="10">
    <source>
        <dbReference type="ARBA" id="ARBA00023002"/>
    </source>
</evidence>
<feature type="transmembrane region" description="Helical" evidence="18">
    <location>
        <begin position="294"/>
        <end position="312"/>
    </location>
</feature>
<evidence type="ECO:0000256" key="1">
    <source>
        <dbReference type="ARBA" id="ARBA00004141"/>
    </source>
</evidence>
<dbReference type="PANTHER" id="PTHR21257">
    <property type="entry name" value="DELTA(14)-STEROL REDUCTASE"/>
    <property type="match status" value="1"/>
</dbReference>